<name>H1DFV9_9BACT</name>
<organism evidence="1 2">
    <name type="scientific">Odoribacter laneus YIT 12061</name>
    <dbReference type="NCBI Taxonomy" id="742817"/>
    <lineage>
        <taxon>Bacteria</taxon>
        <taxon>Pseudomonadati</taxon>
        <taxon>Bacteroidota</taxon>
        <taxon>Bacteroidia</taxon>
        <taxon>Bacteroidales</taxon>
        <taxon>Odoribacteraceae</taxon>
        <taxon>Odoribacter</taxon>
    </lineage>
</organism>
<keyword evidence="2" id="KW-1185">Reference proteome</keyword>
<reference evidence="1 2" key="1">
    <citation type="submission" date="2012-01" db="EMBL/GenBank/DDBJ databases">
        <title>The Genome Sequence of Odoribacter laneus YIT 12061.</title>
        <authorList>
            <consortium name="The Broad Institute Genome Sequencing Platform"/>
            <person name="Earl A."/>
            <person name="Ward D."/>
            <person name="Feldgarden M."/>
            <person name="Gevers D."/>
            <person name="Morotomi M."/>
            <person name="Young S.K."/>
            <person name="Zeng Q."/>
            <person name="Gargeya S."/>
            <person name="Fitzgerald M."/>
            <person name="Haas B."/>
            <person name="Abouelleil A."/>
            <person name="Alvarado L."/>
            <person name="Arachchi H.M."/>
            <person name="Berlin A."/>
            <person name="Chapman S.B."/>
            <person name="Gearin G."/>
            <person name="Goldberg J."/>
            <person name="Griggs A."/>
            <person name="Gujja S."/>
            <person name="Hansen M."/>
            <person name="Heiman D."/>
            <person name="Howarth C."/>
            <person name="Larimer J."/>
            <person name="Lui A."/>
            <person name="MacDonald P.J.P."/>
            <person name="McCowen C."/>
            <person name="Montmayeur A."/>
            <person name="Murphy C."/>
            <person name="Neiman D."/>
            <person name="Pearson M."/>
            <person name="Priest M."/>
            <person name="Roberts A."/>
            <person name="Saif S."/>
            <person name="Shea T."/>
            <person name="Sisk P."/>
            <person name="Stolte C."/>
            <person name="Sykes S."/>
            <person name="Wortman J."/>
            <person name="Nusbaum C."/>
            <person name="Birren B."/>
        </authorList>
    </citation>
    <scope>NUCLEOTIDE SEQUENCE [LARGE SCALE GENOMIC DNA]</scope>
    <source>
        <strain evidence="1 2">YIT 12061</strain>
    </source>
</reference>
<dbReference type="Proteomes" id="UP000004892">
    <property type="component" value="Unassembled WGS sequence"/>
</dbReference>
<dbReference type="RefSeq" id="WP_009136293.1">
    <property type="nucleotide sequence ID" value="NZ_JH594596.1"/>
</dbReference>
<accession>H1DFV9</accession>
<gene>
    <name evidence="1" type="ORF">HMPREF9449_01145</name>
</gene>
<dbReference type="GeneID" id="98068732"/>
<dbReference type="Gene3D" id="2.115.10.10">
    <property type="entry name" value="Tachylectin 2"/>
    <property type="match status" value="1"/>
</dbReference>
<dbReference type="EMBL" id="ADMC01000017">
    <property type="protein sequence ID" value="EHP48782.1"/>
    <property type="molecule type" value="Genomic_DNA"/>
</dbReference>
<evidence type="ECO:0008006" key="3">
    <source>
        <dbReference type="Google" id="ProtNLM"/>
    </source>
</evidence>
<sequence length="640" mass="71616">MRYKIFICGFVLLLLQYKCWADGYLAGTARVSIEPDSSVFSLSLAGYGYPGEGRFTLKWEESGEIPGVKGLAGEEKGLYALTAEGELRRGRWEKGRLEWKTLEKNTDFCFITVCRNKIYAIDSKNRLWVKAVSGRKWKEMETVHTARGFTSGNGKLYLATDKDEMWEGVPDRDHIGWRKIGKAEQVLGLAVAQDRLYALTANQILWQHPWGETYTPWLKIGYQNGINWKEPVYQIAVAANRLFAVGKEGKLYKAVHSTEGGLTARALALTSGKKTVLVITADLCGFDISMITEVKAEIEARTGIPAEAILVNASHTHFAPVSQGWYTWAEHNQLPDTLYLHGVVKPGLVKAAVEALKNRREVRLYFARTHTSIGGNRSLSGEEALYDSTLDVLETVDSKNGEKNVLFLTGCHAVFRNAGAEGFRISPNFPGVARQLVEAAGIKNALFIQGCAGDINPMHEDHWKTGEILAADVQKALSGQLVEIRGELSWGWDSVLIPIKAWDKEKIKNFKEENSGQAGNLEAEKNVRWADLMLKRYEENCMPVNMPVYVQTLRIGNWKLVGLSREAVTEYGIAIRNIWPDQLVSVAAYCNDVPSYLPTDPHIRAADYEGYGSFFWYGQPACFPKNILPIIVEKIKINNR</sequence>
<evidence type="ECO:0000313" key="2">
    <source>
        <dbReference type="Proteomes" id="UP000004892"/>
    </source>
</evidence>
<dbReference type="PATRIC" id="fig|742817.3.peg.1215"/>
<dbReference type="STRING" id="742817.HMPREF9449_01145"/>
<dbReference type="AlphaFoldDB" id="H1DFV9"/>
<proteinExistence type="predicted"/>
<protein>
    <recommendedName>
        <fullName evidence="3">Neutral/alkaline non-lysosomal ceramidase N-terminal domain-containing protein</fullName>
    </recommendedName>
</protein>
<evidence type="ECO:0000313" key="1">
    <source>
        <dbReference type="EMBL" id="EHP48782.1"/>
    </source>
</evidence>
<dbReference type="eggNOG" id="COG1520">
    <property type="taxonomic scope" value="Bacteria"/>
</dbReference>
<dbReference type="eggNOG" id="COG2133">
    <property type="taxonomic scope" value="Bacteria"/>
</dbReference>
<dbReference type="HOGENOM" id="CLU_495065_0_0_10"/>
<comment type="caution">
    <text evidence="1">The sequence shown here is derived from an EMBL/GenBank/DDBJ whole genome shotgun (WGS) entry which is preliminary data.</text>
</comment>